<evidence type="ECO:0000256" key="1">
    <source>
        <dbReference type="SAM" id="Phobius"/>
    </source>
</evidence>
<accession>A0ABS4K3T3</accession>
<comment type="caution">
    <text evidence="2">The sequence shown here is derived from an EMBL/GenBank/DDBJ whole genome shotgun (WGS) entry which is preliminary data.</text>
</comment>
<keyword evidence="1" id="KW-0812">Transmembrane</keyword>
<gene>
    <name evidence="2" type="ORF">J2Z44_002272</name>
</gene>
<reference evidence="2 3" key="1">
    <citation type="submission" date="2021-03" db="EMBL/GenBank/DDBJ databases">
        <title>Genomic Encyclopedia of Type Strains, Phase IV (KMG-IV): sequencing the most valuable type-strain genomes for metagenomic binning, comparative biology and taxonomic classification.</title>
        <authorList>
            <person name="Goeker M."/>
        </authorList>
    </citation>
    <scope>NUCLEOTIDE SEQUENCE [LARGE SCALE GENOMIC DNA]</scope>
    <source>
        <strain evidence="2 3">DSM 28650</strain>
    </source>
</reference>
<proteinExistence type="predicted"/>
<keyword evidence="3" id="KW-1185">Reference proteome</keyword>
<protein>
    <submittedName>
        <fullName evidence="2">Uncharacterized protein</fullName>
    </submittedName>
</protein>
<evidence type="ECO:0000313" key="3">
    <source>
        <dbReference type="Proteomes" id="UP001519308"/>
    </source>
</evidence>
<sequence>MKKKIYYTLVILVLIYGGFSLYYRPYTIADNKMQLEESVVKIINRPVVITDKVEIKQELNLHNKKFVLFSYGNKLANVELIKGINKKYKIEGVELNDNYFQDDIRTTSDGKYLILVGKNYNSKIAYVRVLLDSNEYKINIPQQEYFITYCKVPMETERTFIGVGNLKIYNSQDVDITEEMNKILFK</sequence>
<dbReference type="RefSeq" id="WP_021285658.1">
    <property type="nucleotide sequence ID" value="NZ_JAGGLL010000016.1"/>
</dbReference>
<keyword evidence="1" id="KW-0472">Membrane</keyword>
<name>A0ABS4K3T3_9CLOT</name>
<dbReference type="EMBL" id="JAGGLL010000016">
    <property type="protein sequence ID" value="MBP2022451.1"/>
    <property type="molecule type" value="Genomic_DNA"/>
</dbReference>
<organism evidence="2 3">
    <name type="scientific">Clostridium punense</name>
    <dbReference type="NCBI Taxonomy" id="1054297"/>
    <lineage>
        <taxon>Bacteria</taxon>
        <taxon>Bacillati</taxon>
        <taxon>Bacillota</taxon>
        <taxon>Clostridia</taxon>
        <taxon>Eubacteriales</taxon>
        <taxon>Clostridiaceae</taxon>
        <taxon>Clostridium</taxon>
    </lineage>
</organism>
<feature type="transmembrane region" description="Helical" evidence="1">
    <location>
        <begin position="6"/>
        <end position="23"/>
    </location>
</feature>
<dbReference type="Proteomes" id="UP001519308">
    <property type="component" value="Unassembled WGS sequence"/>
</dbReference>
<keyword evidence="1" id="KW-1133">Transmembrane helix</keyword>
<evidence type="ECO:0000313" key="2">
    <source>
        <dbReference type="EMBL" id="MBP2022451.1"/>
    </source>
</evidence>